<dbReference type="SMART" id="SM01260">
    <property type="entry name" value="LANC_like"/>
    <property type="match status" value="1"/>
</dbReference>
<evidence type="ECO:0000259" key="1">
    <source>
        <dbReference type="Pfam" id="PF13575"/>
    </source>
</evidence>
<dbReference type="PIRSF" id="PIRSF037228">
    <property type="entry name" value="Lant_mod_RumM"/>
    <property type="match status" value="1"/>
</dbReference>
<dbReference type="Proteomes" id="UP000621307">
    <property type="component" value="Unassembled WGS sequence"/>
</dbReference>
<protein>
    <submittedName>
        <fullName evidence="2">Type 2 lantipeptide synthetase LanM</fullName>
    </submittedName>
</protein>
<name>A0ABR8B7V6_9NOSO</name>
<sequence length="1083" mass="121669">MLNQNYVINKQWLQSLTLAERITLLNILNSSKSQQQLNAKTAQQRMQRWREQNSFMSDADWVERLKLDGVTEEEFLYILGTPMEVMGDRVSPPAWVSEIEQAFMRAANSDTHIFLPPDMLKEETTGFLYVVEPLIQQGFEQLNEEMQKLIQHQSELPFDAESVMDIFLGNLLRQLLPMLHRTMVLEINVARLQGLLNGDTPGERFQNFIANLRQPSQALALLQEYPVLAHQIKICIDHWMQFSLEFLRHLCADWTDICKLFSPENQLGVLVDLEGSAGDTHHGGRSVLIAKFSSGLQIVYKPRSLAVDVHFQELLTWLNKRGTHPPFYTLKILERGSYGWVEFITAAECQTTEEIQRFYQRQGGYLALLYALQATDFHSENLIAAGEHPILIDLEALFHPHFERVELVKSDLLAYKKIAFSVLSIGLLPQKIYGNDEYEGLDLSGLGSAQGQLTPYRVLYWEGQGTDEVSLKRKRIEMPGNQNRPTCNGQEVSVLDYTDSLITGFTNLYWLLFKHRDELLAENGILAGFGEYHVRAIIRSTYIYSLLLTEGFHPDVLRNALDRDRLFDKLWLGVAQEPHLTKVMAAERQDLWQGDVPLFTTRPNSRDLWTSSGERIVDFFAESSMALVQRRFQQLGEADLTQQLWFIRASLTTLVTVGEQRQQTSYSVIPVDDQVSREQLLKAAQAVGDRLETLALSSEQDATWIGLQLTPQETWLLTGLDIDLYNGLPGVVLFLAYLGSITDEERYSNLAKSALNTILRQIDARQSDVKSIGMFDGWGGIIYTLSHLSQLWHQPTLLTEAEKIVQLLPDLIAKDEQLDIISGGAGCLAGLITLYHCAPSDRTLATAMQCGDRLIACAQPMQHGVAWSTNISDTAPLAGFSHGVAGIAWALLELASLTGEQRFKTTALAAIEYERSLFVPEVSNWLDLRNFTAHVLEKNYPQHTCMTAWCHGAPGIGLARLRSLSHLDNHQIRSEINTALKTTLVNGFGHNHSLCHGDLGNLELLLQASLTLDDPQWKTEVDRSAAAILAGINQHGWLCGVPLRVETPGLMTGLAGIGYELLRLAAPEIVPSVLGLEPPKLNT</sequence>
<dbReference type="Pfam" id="PF05147">
    <property type="entry name" value="LANC_like"/>
    <property type="match status" value="1"/>
</dbReference>
<comment type="caution">
    <text evidence="2">The sequence shown here is derived from an EMBL/GenBank/DDBJ whole genome shotgun (WGS) entry which is preliminary data.</text>
</comment>
<dbReference type="InterPro" id="IPR012341">
    <property type="entry name" value="6hp_glycosidase-like_sf"/>
</dbReference>
<keyword evidence="3" id="KW-1185">Reference proteome</keyword>
<dbReference type="CDD" id="cd04792">
    <property type="entry name" value="LanM-like"/>
    <property type="match status" value="1"/>
</dbReference>
<dbReference type="SUPFAM" id="SSF158745">
    <property type="entry name" value="LanC-like"/>
    <property type="match status" value="1"/>
</dbReference>
<dbReference type="InterPro" id="IPR017146">
    <property type="entry name" value="Lanti_2_LanM"/>
</dbReference>
<dbReference type="RefSeq" id="WP_190565342.1">
    <property type="nucleotide sequence ID" value="NZ_JACJQL010000001.1"/>
</dbReference>
<proteinExistence type="predicted"/>
<gene>
    <name evidence="2" type="primary">lanM</name>
    <name evidence="2" type="ORF">H6G14_01315</name>
</gene>
<reference evidence="2 3" key="1">
    <citation type="journal article" date="2020" name="ISME J.">
        <title>Comparative genomics reveals insights into cyanobacterial evolution and habitat adaptation.</title>
        <authorList>
            <person name="Chen M.Y."/>
            <person name="Teng W.K."/>
            <person name="Zhao L."/>
            <person name="Hu C.X."/>
            <person name="Zhou Y.K."/>
            <person name="Han B.P."/>
            <person name="Song L.R."/>
            <person name="Shu W.S."/>
        </authorList>
    </citation>
    <scope>NUCLEOTIDE SEQUENCE [LARGE SCALE GENOMIC DNA]</scope>
    <source>
        <strain evidence="2 3">FACHB-3921</strain>
    </source>
</reference>
<dbReference type="Gene3D" id="1.50.10.10">
    <property type="match status" value="1"/>
</dbReference>
<evidence type="ECO:0000313" key="2">
    <source>
        <dbReference type="EMBL" id="MBD2249948.1"/>
    </source>
</evidence>
<dbReference type="PRINTS" id="PR01950">
    <property type="entry name" value="LANCSUPER"/>
</dbReference>
<feature type="domain" description="Lantibiotic biosynthesis protein dehydration" evidence="1">
    <location>
        <begin position="225"/>
        <end position="602"/>
    </location>
</feature>
<dbReference type="InterPro" id="IPR025410">
    <property type="entry name" value="Lant_dehyd"/>
</dbReference>
<evidence type="ECO:0000313" key="3">
    <source>
        <dbReference type="Proteomes" id="UP000621307"/>
    </source>
</evidence>
<dbReference type="NCBIfam" id="TIGR03897">
    <property type="entry name" value="lanti_2_LanM"/>
    <property type="match status" value="1"/>
</dbReference>
<dbReference type="InterPro" id="IPR007822">
    <property type="entry name" value="LANC-like"/>
</dbReference>
<accession>A0ABR8B7V6</accession>
<organism evidence="2 3">
    <name type="scientific">Nostoc parmelioides FACHB-3921</name>
    <dbReference type="NCBI Taxonomy" id="2692909"/>
    <lineage>
        <taxon>Bacteria</taxon>
        <taxon>Bacillati</taxon>
        <taxon>Cyanobacteriota</taxon>
        <taxon>Cyanophyceae</taxon>
        <taxon>Nostocales</taxon>
        <taxon>Nostocaceae</taxon>
        <taxon>Nostoc</taxon>
    </lineage>
</organism>
<dbReference type="Pfam" id="PF13575">
    <property type="entry name" value="DUF4135"/>
    <property type="match status" value="1"/>
</dbReference>
<dbReference type="EMBL" id="JACJQL010000001">
    <property type="protein sequence ID" value="MBD2249948.1"/>
    <property type="molecule type" value="Genomic_DNA"/>
</dbReference>